<sequence length="206" mass="22117">MRSPLVPIIGFLVGLVILLGYFFPASGLAAIRTPMLDWAVILAATAGLVAILHLIFGVHWHRLRETGKGRTFSIIVIVTFLATLGAGIFFGPTNVAYQNVVTAIQMPIEASLMAVLAITLAYASLKILQRQRNWMGFVFFVSVILFLLINSGIFSFAANIPILQTLLSGVSQVPIAGARGILIGVALGSLLTGIRILIGWEKPYNG</sequence>
<name>A0A645CPW8_9ZZZZ</name>
<comment type="caution">
    <text evidence="2">The sequence shown here is derived from an EMBL/GenBank/DDBJ whole genome shotgun (WGS) entry which is preliminary data.</text>
</comment>
<feature type="transmembrane region" description="Helical" evidence="1">
    <location>
        <begin position="137"/>
        <end position="158"/>
    </location>
</feature>
<protein>
    <submittedName>
        <fullName evidence="2">Uncharacterized protein</fullName>
    </submittedName>
</protein>
<feature type="transmembrane region" description="Helical" evidence="1">
    <location>
        <begin position="39"/>
        <end position="60"/>
    </location>
</feature>
<reference evidence="2" key="1">
    <citation type="submission" date="2019-08" db="EMBL/GenBank/DDBJ databases">
        <authorList>
            <person name="Kucharzyk K."/>
            <person name="Murdoch R.W."/>
            <person name="Higgins S."/>
            <person name="Loffler F."/>
        </authorList>
    </citation>
    <scope>NUCLEOTIDE SEQUENCE</scope>
</reference>
<keyword evidence="1" id="KW-1133">Transmembrane helix</keyword>
<dbReference type="EMBL" id="VSSQ01029015">
    <property type="protein sequence ID" value="MPM78963.1"/>
    <property type="molecule type" value="Genomic_DNA"/>
</dbReference>
<evidence type="ECO:0000313" key="2">
    <source>
        <dbReference type="EMBL" id="MPM78963.1"/>
    </source>
</evidence>
<dbReference type="AlphaFoldDB" id="A0A645CPW8"/>
<feature type="transmembrane region" description="Helical" evidence="1">
    <location>
        <begin position="178"/>
        <end position="198"/>
    </location>
</feature>
<organism evidence="2">
    <name type="scientific">bioreactor metagenome</name>
    <dbReference type="NCBI Taxonomy" id="1076179"/>
    <lineage>
        <taxon>unclassified sequences</taxon>
        <taxon>metagenomes</taxon>
        <taxon>ecological metagenomes</taxon>
    </lineage>
</organism>
<gene>
    <name evidence="2" type="ORF">SDC9_125978</name>
</gene>
<feature type="transmembrane region" description="Helical" evidence="1">
    <location>
        <begin position="103"/>
        <end position="125"/>
    </location>
</feature>
<proteinExistence type="predicted"/>
<feature type="transmembrane region" description="Helical" evidence="1">
    <location>
        <begin position="72"/>
        <end position="91"/>
    </location>
</feature>
<accession>A0A645CPW8</accession>
<keyword evidence="1" id="KW-0472">Membrane</keyword>
<keyword evidence="1" id="KW-0812">Transmembrane</keyword>
<evidence type="ECO:0000256" key="1">
    <source>
        <dbReference type="SAM" id="Phobius"/>
    </source>
</evidence>